<dbReference type="InterPro" id="IPR000160">
    <property type="entry name" value="GGDEF_dom"/>
</dbReference>
<dbReference type="PANTHER" id="PTHR44757">
    <property type="entry name" value="DIGUANYLATE CYCLASE DGCP"/>
    <property type="match status" value="1"/>
</dbReference>
<dbReference type="InterPro" id="IPR043128">
    <property type="entry name" value="Rev_trsase/Diguanyl_cyclase"/>
</dbReference>
<dbReference type="InterPro" id="IPR013655">
    <property type="entry name" value="PAS_fold_3"/>
</dbReference>
<dbReference type="SMART" id="SM00086">
    <property type="entry name" value="PAC"/>
    <property type="match status" value="4"/>
</dbReference>
<feature type="domain" description="PAC" evidence="2">
    <location>
        <begin position="322"/>
        <end position="372"/>
    </location>
</feature>
<dbReference type="PANTHER" id="PTHR44757:SF2">
    <property type="entry name" value="BIOFILM ARCHITECTURE MAINTENANCE PROTEIN MBAA"/>
    <property type="match status" value="1"/>
</dbReference>
<evidence type="ECO:0000259" key="3">
    <source>
        <dbReference type="PROSITE" id="PS50887"/>
    </source>
</evidence>
<accession>A0ABW3U173</accession>
<dbReference type="PROSITE" id="PS50112">
    <property type="entry name" value="PAS"/>
    <property type="match status" value="4"/>
</dbReference>
<dbReference type="InterPro" id="IPR052155">
    <property type="entry name" value="Biofilm_reg_signaling"/>
</dbReference>
<dbReference type="InterPro" id="IPR013767">
    <property type="entry name" value="PAS_fold"/>
</dbReference>
<reference evidence="5" key="1">
    <citation type="journal article" date="2019" name="Int. J. Syst. Evol. Microbiol.">
        <title>The Global Catalogue of Microorganisms (GCM) 10K type strain sequencing project: providing services to taxonomists for standard genome sequencing and annotation.</title>
        <authorList>
            <consortium name="The Broad Institute Genomics Platform"/>
            <consortium name="The Broad Institute Genome Sequencing Center for Infectious Disease"/>
            <person name="Wu L."/>
            <person name="Ma J."/>
        </authorList>
    </citation>
    <scope>NUCLEOTIDE SEQUENCE [LARGE SCALE GENOMIC DNA]</scope>
    <source>
        <strain evidence="5">CCUG 53915</strain>
    </source>
</reference>
<evidence type="ECO:0000259" key="2">
    <source>
        <dbReference type="PROSITE" id="PS50113"/>
    </source>
</evidence>
<dbReference type="Proteomes" id="UP001597231">
    <property type="component" value="Unassembled WGS sequence"/>
</dbReference>
<evidence type="ECO:0000313" key="5">
    <source>
        <dbReference type="Proteomes" id="UP001597231"/>
    </source>
</evidence>
<dbReference type="PROSITE" id="PS50113">
    <property type="entry name" value="PAC"/>
    <property type="match status" value="2"/>
</dbReference>
<dbReference type="NCBIfam" id="TIGR00229">
    <property type="entry name" value="sensory_box"/>
    <property type="match status" value="4"/>
</dbReference>
<comment type="caution">
    <text evidence="4">The sequence shown here is derived from an EMBL/GenBank/DDBJ whole genome shotgun (WGS) entry which is preliminary data.</text>
</comment>
<dbReference type="Gene3D" id="3.30.70.270">
    <property type="match status" value="1"/>
</dbReference>
<dbReference type="InterPro" id="IPR000700">
    <property type="entry name" value="PAS-assoc_C"/>
</dbReference>
<dbReference type="SUPFAM" id="SSF55073">
    <property type="entry name" value="Nucleotide cyclase"/>
    <property type="match status" value="1"/>
</dbReference>
<dbReference type="InterPro" id="IPR001610">
    <property type="entry name" value="PAC"/>
</dbReference>
<evidence type="ECO:0000259" key="1">
    <source>
        <dbReference type="PROSITE" id="PS50112"/>
    </source>
</evidence>
<dbReference type="NCBIfam" id="TIGR00254">
    <property type="entry name" value="GGDEF"/>
    <property type="match status" value="1"/>
</dbReference>
<dbReference type="Pfam" id="PF08447">
    <property type="entry name" value="PAS_3"/>
    <property type="match status" value="1"/>
</dbReference>
<dbReference type="EMBL" id="JBHTLT010000124">
    <property type="protein sequence ID" value="MFD1206482.1"/>
    <property type="molecule type" value="Genomic_DNA"/>
</dbReference>
<feature type="domain" description="PAS" evidence="1">
    <location>
        <begin position="122"/>
        <end position="191"/>
    </location>
</feature>
<gene>
    <name evidence="4" type="ORF">ACFQ38_15400</name>
</gene>
<dbReference type="CDD" id="cd01949">
    <property type="entry name" value="GGDEF"/>
    <property type="match status" value="1"/>
</dbReference>
<protein>
    <submittedName>
        <fullName evidence="4">PAS domain S-box protein</fullName>
    </submittedName>
</protein>
<proteinExistence type="predicted"/>
<dbReference type="InterPro" id="IPR035965">
    <property type="entry name" value="PAS-like_dom_sf"/>
</dbReference>
<keyword evidence="5" id="KW-1185">Reference proteome</keyword>
<feature type="domain" description="PAC" evidence="2">
    <location>
        <begin position="194"/>
        <end position="246"/>
    </location>
</feature>
<dbReference type="SUPFAM" id="SSF55785">
    <property type="entry name" value="PYP-like sensor domain (PAS domain)"/>
    <property type="match status" value="4"/>
</dbReference>
<dbReference type="Pfam" id="PF13426">
    <property type="entry name" value="PAS_9"/>
    <property type="match status" value="2"/>
</dbReference>
<dbReference type="SMART" id="SM00091">
    <property type="entry name" value="PAS"/>
    <property type="match status" value="4"/>
</dbReference>
<feature type="domain" description="PAS" evidence="1">
    <location>
        <begin position="9"/>
        <end position="54"/>
    </location>
</feature>
<dbReference type="Gene3D" id="3.30.450.20">
    <property type="entry name" value="PAS domain"/>
    <property type="match status" value="4"/>
</dbReference>
<feature type="domain" description="PAS" evidence="1">
    <location>
        <begin position="373"/>
        <end position="443"/>
    </location>
</feature>
<feature type="domain" description="GGDEF" evidence="3">
    <location>
        <begin position="530"/>
        <end position="663"/>
    </location>
</feature>
<dbReference type="RefSeq" id="WP_381482001.1">
    <property type="nucleotide sequence ID" value="NZ_JBHTLT010000124.1"/>
</dbReference>
<dbReference type="InterPro" id="IPR029787">
    <property type="entry name" value="Nucleotide_cyclase"/>
</dbReference>
<sequence>MESILNGVPANIYHSLIKHNPDPIFILDRNGFVIEINRAVESIFGYRPEDVIGKRCELANGQIYDFSGFSSYEITTHNKNGQTLHLQVKTLPMFEDNVLVNILFIVKDLTSLVQNRIDLQKMSENLRSIYETSADAMDIIDLNGNVIQVNKAFEEMYGWKAEEIIGKPMPTIPEERLQQVHKERQQVANNGSIKNLEVNCLKKDGTLIPVNISISPLRDEHGKVIAFSAISRDISERKEWERALNKSKNKYKSLLNALPEPSYVQSGGIIKYINQAAVKLLGYSHPSEVLGRHVLELSHPESHSIIKRMIRQLANEENIPAQTIELKMVRADHSVFTAEITFIGIEFEDNLSVHVLFKDITEKKRIEEALIRSEEKYRLIAENMTDLLTIVDDQRNIKYASPSTSSILGYMPEHYEGNRAFGKAHPDDLPMIERKMNELFQTKGTNEMEFRYRHKTLEWIWLEAKGTYFIDEENGKGFLLYVSRVIEEKKRMREKLKQMAFHDELTGLPNRRLFQEKLKQVLLDSKTNHLKFALLYLDIDKFKWVNDHLGHATGDELLKQFAVRVSGILSDQAVLARQGGDEFLLLLPDIIDEDDVKATADRIVKNLQSEWNIAGHHFTTTSSVGAAMYPQDGTTIDELLTFADRALYNSKKNGRNSYMLYSDSLE</sequence>
<evidence type="ECO:0000313" key="4">
    <source>
        <dbReference type="EMBL" id="MFD1206482.1"/>
    </source>
</evidence>
<organism evidence="4 5">
    <name type="scientific">Sporosarcina contaminans</name>
    <dbReference type="NCBI Taxonomy" id="633403"/>
    <lineage>
        <taxon>Bacteria</taxon>
        <taxon>Bacillati</taxon>
        <taxon>Bacillota</taxon>
        <taxon>Bacilli</taxon>
        <taxon>Bacillales</taxon>
        <taxon>Caryophanaceae</taxon>
        <taxon>Sporosarcina</taxon>
    </lineage>
</organism>
<dbReference type="Pfam" id="PF00989">
    <property type="entry name" value="PAS"/>
    <property type="match status" value="1"/>
</dbReference>
<feature type="domain" description="PAS" evidence="1">
    <location>
        <begin position="268"/>
        <end position="317"/>
    </location>
</feature>
<dbReference type="CDD" id="cd00130">
    <property type="entry name" value="PAS"/>
    <property type="match status" value="4"/>
</dbReference>
<dbReference type="SMART" id="SM00267">
    <property type="entry name" value="GGDEF"/>
    <property type="match status" value="1"/>
</dbReference>
<dbReference type="PROSITE" id="PS50887">
    <property type="entry name" value="GGDEF"/>
    <property type="match status" value="1"/>
</dbReference>
<dbReference type="Pfam" id="PF00990">
    <property type="entry name" value="GGDEF"/>
    <property type="match status" value="1"/>
</dbReference>
<name>A0ABW3U173_9BACL</name>
<dbReference type="InterPro" id="IPR000014">
    <property type="entry name" value="PAS"/>
</dbReference>